<reference evidence="2" key="1">
    <citation type="submission" date="2016-10" db="EMBL/GenBank/DDBJ databases">
        <authorList>
            <person name="Varghese N."/>
            <person name="Submissions S."/>
        </authorList>
    </citation>
    <scope>NUCLEOTIDE SEQUENCE [LARGE SCALE GENOMIC DNA]</scope>
    <source>
        <strain evidence="2">DSM 1551</strain>
    </source>
</reference>
<keyword evidence="2" id="KW-1185">Reference proteome</keyword>
<name>A0A1I0BIK9_9FIRM</name>
<dbReference type="GeneID" id="78287162"/>
<sequence length="82" mass="9815">MENINMNENELNDVNKRNKKRKKYQYMKCVKTNRPSLTVGKIYKILRLKNSTHDIRIEDDNHQPIWITPGASKKEQFSLVLR</sequence>
<dbReference type="AlphaFoldDB" id="A0A1I0BIK9"/>
<organism evidence="1 2">
    <name type="scientific">Thomasclavelia cocleata</name>
    <dbReference type="NCBI Taxonomy" id="69824"/>
    <lineage>
        <taxon>Bacteria</taxon>
        <taxon>Bacillati</taxon>
        <taxon>Bacillota</taxon>
        <taxon>Erysipelotrichia</taxon>
        <taxon>Erysipelotrichales</taxon>
        <taxon>Coprobacillaceae</taxon>
        <taxon>Thomasclavelia</taxon>
    </lineage>
</organism>
<evidence type="ECO:0000313" key="2">
    <source>
        <dbReference type="Proteomes" id="UP000198558"/>
    </source>
</evidence>
<accession>A0A1I0BIK9</accession>
<gene>
    <name evidence="1" type="ORF">SAMN04489758_101117</name>
</gene>
<dbReference type="RefSeq" id="WP_092351410.1">
    <property type="nucleotide sequence ID" value="NZ_FOIN01000001.1"/>
</dbReference>
<dbReference type="EMBL" id="FOIN01000001">
    <property type="protein sequence ID" value="SET06075.1"/>
    <property type="molecule type" value="Genomic_DNA"/>
</dbReference>
<proteinExistence type="predicted"/>
<protein>
    <submittedName>
        <fullName evidence="1">Uncharacterized protein</fullName>
    </submittedName>
</protein>
<evidence type="ECO:0000313" key="1">
    <source>
        <dbReference type="EMBL" id="SET06075.1"/>
    </source>
</evidence>
<dbReference type="Proteomes" id="UP000198558">
    <property type="component" value="Unassembled WGS sequence"/>
</dbReference>